<evidence type="ECO:0000256" key="5">
    <source>
        <dbReference type="ARBA" id="ARBA00023002"/>
    </source>
</evidence>
<sequence length="370" mass="41886">MTNSPSPLGPVHPDVARAETLDKAFYLDPALQTLQHERLFARSWQWLGDLTDVAAPASLAPRTLLPGSLDEPLLLARDGAGALRCLSNVCTHRGNLLVHEPCQGAKQIRCGYHSRRFELDGRMVFMPAFEQALDFPRPCDDLPRLDLQQWGGHGYVALEPPLDAFDAFFGPLRERLHWLPVQDFQPDPAASRDYEFDAHWALYVENYLEGLHIPFVHPGLTQTLDLANYRYELQDWGNLQLATARDGEVAFELPPSSAEFGQRIAAYYYWVFPNLMLNFYPWGLSLNLVQPVGAARTRVSFRSYVWKPELRGQGAGGALDEVELEDEAVVMTVQRGLRSRFYRHGRYSPTREQGVHQFHRLIAQAMGACV</sequence>
<dbReference type="EMBL" id="JAEDAL010000001">
    <property type="protein sequence ID" value="MBH9551990.1"/>
    <property type="molecule type" value="Genomic_DNA"/>
</dbReference>
<keyword evidence="3" id="KW-0001">2Fe-2S</keyword>
<dbReference type="PANTHER" id="PTHR43756:SF5">
    <property type="entry name" value="CHOLINE MONOOXYGENASE, CHLOROPLASTIC"/>
    <property type="match status" value="1"/>
</dbReference>
<dbReference type="Pfam" id="PF00355">
    <property type="entry name" value="Rieske"/>
    <property type="match status" value="1"/>
</dbReference>
<accession>A0A931ND90</accession>
<dbReference type="PROSITE" id="PS51296">
    <property type="entry name" value="RIESKE"/>
    <property type="match status" value="1"/>
</dbReference>
<comment type="similarity">
    <text evidence="2">Belongs to the bacterial ring-hydroxylating dioxygenase alpha subunit family.</text>
</comment>
<dbReference type="GO" id="GO:0051537">
    <property type="term" value="F:2 iron, 2 sulfur cluster binding"/>
    <property type="evidence" value="ECO:0007669"/>
    <property type="project" value="UniProtKB-KW"/>
</dbReference>
<dbReference type="InterPro" id="IPR036922">
    <property type="entry name" value="Rieske_2Fe-2S_sf"/>
</dbReference>
<dbReference type="Pfam" id="PF00848">
    <property type="entry name" value="Ring_hydroxyl_A"/>
    <property type="match status" value="1"/>
</dbReference>
<evidence type="ECO:0000313" key="10">
    <source>
        <dbReference type="Proteomes" id="UP000620139"/>
    </source>
</evidence>
<dbReference type="Gene3D" id="2.102.10.10">
    <property type="entry name" value="Rieske [2Fe-2S] iron-sulphur domain"/>
    <property type="match status" value="1"/>
</dbReference>
<keyword evidence="10" id="KW-1185">Reference proteome</keyword>
<comment type="caution">
    <text evidence="9">The sequence shown here is derived from an EMBL/GenBank/DDBJ whole genome shotgun (WGS) entry which is preliminary data.</text>
</comment>
<proteinExistence type="inferred from homology"/>
<dbReference type="SUPFAM" id="SSF50022">
    <property type="entry name" value="ISP domain"/>
    <property type="match status" value="1"/>
</dbReference>
<dbReference type="GO" id="GO:0051213">
    <property type="term" value="F:dioxygenase activity"/>
    <property type="evidence" value="ECO:0007669"/>
    <property type="project" value="UniProtKB-KW"/>
</dbReference>
<dbReference type="SUPFAM" id="SSF55961">
    <property type="entry name" value="Bet v1-like"/>
    <property type="match status" value="1"/>
</dbReference>
<comment type="cofactor">
    <cofactor evidence="1">
        <name>Fe cation</name>
        <dbReference type="ChEBI" id="CHEBI:24875"/>
    </cofactor>
</comment>
<dbReference type="PANTHER" id="PTHR43756">
    <property type="entry name" value="CHOLINE MONOOXYGENASE, CHLOROPLASTIC"/>
    <property type="match status" value="1"/>
</dbReference>
<name>A0A931ND90_9BURK</name>
<dbReference type="InterPro" id="IPR001663">
    <property type="entry name" value="Rng_hydr_dOase-A"/>
</dbReference>
<organism evidence="9 10">
    <name type="scientific">Inhella gelatinilytica</name>
    <dbReference type="NCBI Taxonomy" id="2795030"/>
    <lineage>
        <taxon>Bacteria</taxon>
        <taxon>Pseudomonadati</taxon>
        <taxon>Pseudomonadota</taxon>
        <taxon>Betaproteobacteria</taxon>
        <taxon>Burkholderiales</taxon>
        <taxon>Sphaerotilaceae</taxon>
        <taxon>Inhella</taxon>
    </lineage>
</organism>
<keyword evidence="9" id="KW-0223">Dioxygenase</keyword>
<evidence type="ECO:0000256" key="3">
    <source>
        <dbReference type="ARBA" id="ARBA00022714"/>
    </source>
</evidence>
<keyword evidence="6" id="KW-0408">Iron</keyword>
<evidence type="ECO:0000313" key="9">
    <source>
        <dbReference type="EMBL" id="MBH9551990.1"/>
    </source>
</evidence>
<dbReference type="Gene3D" id="3.90.380.10">
    <property type="entry name" value="Naphthalene 1,2-dioxygenase Alpha Subunit, Chain A, domain 1"/>
    <property type="match status" value="2"/>
</dbReference>
<dbReference type="InterPro" id="IPR017941">
    <property type="entry name" value="Rieske_2Fe-2S"/>
</dbReference>
<dbReference type="InterPro" id="IPR015879">
    <property type="entry name" value="Ring_hydroxy_dOase_asu_C_dom"/>
</dbReference>
<evidence type="ECO:0000256" key="6">
    <source>
        <dbReference type="ARBA" id="ARBA00023004"/>
    </source>
</evidence>
<keyword evidence="5" id="KW-0560">Oxidoreductase</keyword>
<dbReference type="AlphaFoldDB" id="A0A931ND90"/>
<evidence type="ECO:0000256" key="2">
    <source>
        <dbReference type="ARBA" id="ARBA00008751"/>
    </source>
</evidence>
<dbReference type="CDD" id="cd03469">
    <property type="entry name" value="Rieske_RO_Alpha_N"/>
    <property type="match status" value="1"/>
</dbReference>
<protein>
    <submittedName>
        <fullName evidence="9">Aromatic ring-hydroxylating dioxygenase subunit alpha</fullName>
    </submittedName>
</protein>
<dbReference type="Proteomes" id="UP000620139">
    <property type="component" value="Unassembled WGS sequence"/>
</dbReference>
<dbReference type="RefSeq" id="WP_198099575.1">
    <property type="nucleotide sequence ID" value="NZ_JAEDAL010000001.1"/>
</dbReference>
<keyword evidence="7" id="KW-0411">Iron-sulfur</keyword>
<keyword evidence="4" id="KW-0479">Metal-binding</keyword>
<gene>
    <name evidence="9" type="ORF">I7X43_03915</name>
</gene>
<evidence type="ECO:0000256" key="4">
    <source>
        <dbReference type="ARBA" id="ARBA00022723"/>
    </source>
</evidence>
<evidence type="ECO:0000256" key="1">
    <source>
        <dbReference type="ARBA" id="ARBA00001962"/>
    </source>
</evidence>
<feature type="domain" description="Rieske" evidence="8">
    <location>
        <begin position="51"/>
        <end position="156"/>
    </location>
</feature>
<dbReference type="GO" id="GO:0005506">
    <property type="term" value="F:iron ion binding"/>
    <property type="evidence" value="ECO:0007669"/>
    <property type="project" value="InterPro"/>
</dbReference>
<evidence type="ECO:0000259" key="8">
    <source>
        <dbReference type="PROSITE" id="PS51296"/>
    </source>
</evidence>
<evidence type="ECO:0000256" key="7">
    <source>
        <dbReference type="ARBA" id="ARBA00023014"/>
    </source>
</evidence>
<reference evidence="9" key="1">
    <citation type="submission" date="2020-12" db="EMBL/GenBank/DDBJ databases">
        <title>The genome sequence of Inhella sp. 4Y17.</title>
        <authorList>
            <person name="Liu Y."/>
        </authorList>
    </citation>
    <scope>NUCLEOTIDE SEQUENCE</scope>
    <source>
        <strain evidence="9">4Y10</strain>
    </source>
</reference>